<feature type="compositionally biased region" description="Basic residues" evidence="1">
    <location>
        <begin position="17"/>
        <end position="27"/>
    </location>
</feature>
<dbReference type="Proteomes" id="UP001303889">
    <property type="component" value="Unassembled WGS sequence"/>
</dbReference>
<gene>
    <name evidence="2" type="ORF">C8A05DRAFT_39840</name>
</gene>
<dbReference type="EMBL" id="MU856497">
    <property type="protein sequence ID" value="KAK3896610.1"/>
    <property type="molecule type" value="Genomic_DNA"/>
</dbReference>
<reference evidence="2" key="1">
    <citation type="journal article" date="2023" name="Mol. Phylogenet. Evol.">
        <title>Genome-scale phylogeny and comparative genomics of the fungal order Sordariales.</title>
        <authorList>
            <person name="Hensen N."/>
            <person name="Bonometti L."/>
            <person name="Westerberg I."/>
            <person name="Brannstrom I.O."/>
            <person name="Guillou S."/>
            <person name="Cros-Aarteil S."/>
            <person name="Calhoun S."/>
            <person name="Haridas S."/>
            <person name="Kuo A."/>
            <person name="Mondo S."/>
            <person name="Pangilinan J."/>
            <person name="Riley R."/>
            <person name="LaButti K."/>
            <person name="Andreopoulos B."/>
            <person name="Lipzen A."/>
            <person name="Chen C."/>
            <person name="Yan M."/>
            <person name="Daum C."/>
            <person name="Ng V."/>
            <person name="Clum A."/>
            <person name="Steindorff A."/>
            <person name="Ohm R.A."/>
            <person name="Martin F."/>
            <person name="Silar P."/>
            <person name="Natvig D.O."/>
            <person name="Lalanne C."/>
            <person name="Gautier V."/>
            <person name="Ament-Velasquez S.L."/>
            <person name="Kruys A."/>
            <person name="Hutchinson M.I."/>
            <person name="Powell A.J."/>
            <person name="Barry K."/>
            <person name="Miller A.N."/>
            <person name="Grigoriev I.V."/>
            <person name="Debuchy R."/>
            <person name="Gladieux P."/>
            <person name="Hiltunen Thoren M."/>
            <person name="Johannesson H."/>
        </authorList>
    </citation>
    <scope>NUCLEOTIDE SEQUENCE</scope>
    <source>
        <strain evidence="2">CBS 103.79</strain>
    </source>
</reference>
<organism evidence="2 3">
    <name type="scientific">Staphylotrichum tortipilum</name>
    <dbReference type="NCBI Taxonomy" id="2831512"/>
    <lineage>
        <taxon>Eukaryota</taxon>
        <taxon>Fungi</taxon>
        <taxon>Dikarya</taxon>
        <taxon>Ascomycota</taxon>
        <taxon>Pezizomycotina</taxon>
        <taxon>Sordariomycetes</taxon>
        <taxon>Sordariomycetidae</taxon>
        <taxon>Sordariales</taxon>
        <taxon>Chaetomiaceae</taxon>
        <taxon>Staphylotrichum</taxon>
    </lineage>
</organism>
<keyword evidence="3" id="KW-1185">Reference proteome</keyword>
<proteinExistence type="predicted"/>
<name>A0AAN6M938_9PEZI</name>
<feature type="region of interest" description="Disordered" evidence="1">
    <location>
        <begin position="17"/>
        <end position="53"/>
    </location>
</feature>
<feature type="compositionally biased region" description="Basic and acidic residues" evidence="1">
    <location>
        <begin position="28"/>
        <end position="37"/>
    </location>
</feature>
<reference evidence="2" key="2">
    <citation type="submission" date="2023-05" db="EMBL/GenBank/DDBJ databases">
        <authorList>
            <consortium name="Lawrence Berkeley National Laboratory"/>
            <person name="Steindorff A."/>
            <person name="Hensen N."/>
            <person name="Bonometti L."/>
            <person name="Westerberg I."/>
            <person name="Brannstrom I.O."/>
            <person name="Guillou S."/>
            <person name="Cros-Aarteil S."/>
            <person name="Calhoun S."/>
            <person name="Haridas S."/>
            <person name="Kuo A."/>
            <person name="Mondo S."/>
            <person name="Pangilinan J."/>
            <person name="Riley R."/>
            <person name="Labutti K."/>
            <person name="Andreopoulos B."/>
            <person name="Lipzen A."/>
            <person name="Chen C."/>
            <person name="Yanf M."/>
            <person name="Daum C."/>
            <person name="Ng V."/>
            <person name="Clum A."/>
            <person name="Ohm R."/>
            <person name="Martin F."/>
            <person name="Silar P."/>
            <person name="Natvig D."/>
            <person name="Lalanne C."/>
            <person name="Gautier V."/>
            <person name="Ament-Velasquez S.L."/>
            <person name="Kruys A."/>
            <person name="Hutchinson M.I."/>
            <person name="Powell A.J."/>
            <person name="Barry K."/>
            <person name="Miller A.N."/>
            <person name="Grigoriev I.V."/>
            <person name="Debuchy R."/>
            <person name="Gladieux P."/>
            <person name="Thoren M.H."/>
            <person name="Johannesson H."/>
        </authorList>
    </citation>
    <scope>NUCLEOTIDE SEQUENCE</scope>
    <source>
        <strain evidence="2">CBS 103.79</strain>
    </source>
</reference>
<protein>
    <submittedName>
        <fullName evidence="2">Uncharacterized protein</fullName>
    </submittedName>
</protein>
<feature type="non-terminal residue" evidence="2">
    <location>
        <position position="792"/>
    </location>
</feature>
<evidence type="ECO:0000313" key="2">
    <source>
        <dbReference type="EMBL" id="KAK3896610.1"/>
    </source>
</evidence>
<evidence type="ECO:0000256" key="1">
    <source>
        <dbReference type="SAM" id="MobiDB-lite"/>
    </source>
</evidence>
<comment type="caution">
    <text evidence="2">The sequence shown here is derived from an EMBL/GenBank/DDBJ whole genome shotgun (WGS) entry which is preliminary data.</text>
</comment>
<evidence type="ECO:0000313" key="3">
    <source>
        <dbReference type="Proteomes" id="UP001303889"/>
    </source>
</evidence>
<sequence>MPRALQHRAKKAILRRQLRKRAAKKRRREEASPEDLLHLPIQRPRHADTAETPDDDIAFTHAHHFDMDHDFDDLDGDSDDWELAAAATDLNEGEPSQALVDAAIEEDHSELQALAEYQYVAERVENHDDEVEGVTGDDEEEAADEVIVATPWQAYHGFGEDAIDPFDASESVKQPRTAHGLSDFALGWGLYCMVHGVSRKQYATQLQLFKLLGPIDKINRLPESLHTLKRHVRESIPHIDLRVAEDLPLNPKKLSSSRQVTAMMTGESPRQDLFFLNPVDFLGRIQGSQLTANMHYGLADLVDSPTEAWHSMQWAGSVRTTSGDFAFYPPLPSTNPIFPGDIVDFEFMAVYRDRRQRTRDLGMIDCTTNNVVDQAQEGDIVLVISRVLRGSLIKKIVNDHKIVIKTNPTDDDVADDEWVLSYNPTEFVPPFKVRRRRDDIGFDYAFGSKVSFPDDPLPPVPGALEVTQFGRDSLIRKFVLGQQGQVRSLPCLNFNDGFGLYRTMTKSIMGCYLQIAAMPRSEHTRQINVLPVTLGPHGASFNDVMKALAPLKALDQGITVDINGIATMLCAPIIAFTGDMPQQQDNSGCLGVAANLGCRNCRVTANKRGDLDFDILNHTRAHVEMVRLRRAMEDMQQKYRKQAFSTKHGISLERPAVQQVAPALDLIGGRPGDAAHSEFSGITKMTHQILLDAALKPDSVVAYSKVLRRMPFPPGWTRIQSPYNVLKYSLREHAQWSVLMTIISLLWLTDGDLKRPFVRAIQGVFSQAHLTRASATSTDTVKSDPPSIAHPI</sequence>
<accession>A0AAN6M938</accession>
<dbReference type="AlphaFoldDB" id="A0AAN6M938"/>